<protein>
    <recommendedName>
        <fullName evidence="2">LiaF transmembrane domain-containing protein</fullName>
    </recommendedName>
</protein>
<evidence type="ECO:0000256" key="1">
    <source>
        <dbReference type="SAM" id="Phobius"/>
    </source>
</evidence>
<accession>A0A538SRL4</accession>
<keyword evidence="1" id="KW-1133">Transmembrane helix</keyword>
<dbReference type="EMBL" id="VBOT01000004">
    <property type="protein sequence ID" value="TMQ54032.1"/>
    <property type="molecule type" value="Genomic_DNA"/>
</dbReference>
<dbReference type="AlphaFoldDB" id="A0A538SRL4"/>
<keyword evidence="1" id="KW-0812">Transmembrane</keyword>
<sequence>MSEARVRVTGRLVLGLIVIALGALFTLDNLGVLEAGDVLQWWPVTLIAYGLARMAGVLCQRRTALGVVFTLAGSWFLLHNLGYVRFGLGDLWPLVLVLLGVSMVSRAMNRTRDARAGEDLSSNLSAFALWSGTGRKVVAQDFRGGDVTAIMGGHDIDLRGAGIAGDAAVIDLFVVWGGVEIKVPPDWKVSCEALPIMGGVDDRSKAPAGEARGHLVLKGLIVMGGVEIKN</sequence>
<feature type="transmembrane region" description="Helical" evidence="1">
    <location>
        <begin position="65"/>
        <end position="85"/>
    </location>
</feature>
<proteinExistence type="predicted"/>
<name>A0A538SRL4_UNCEI</name>
<keyword evidence="1" id="KW-0472">Membrane</keyword>
<dbReference type="Pfam" id="PF22570">
    <property type="entry name" value="LiaF-TM"/>
    <property type="match status" value="1"/>
</dbReference>
<evidence type="ECO:0000259" key="2">
    <source>
        <dbReference type="Pfam" id="PF22570"/>
    </source>
</evidence>
<reference evidence="3 4" key="1">
    <citation type="journal article" date="2019" name="Nat. Microbiol.">
        <title>Mediterranean grassland soil C-N compound turnover is dependent on rainfall and depth, and is mediated by genomically divergent microorganisms.</title>
        <authorList>
            <person name="Diamond S."/>
            <person name="Andeer P.F."/>
            <person name="Li Z."/>
            <person name="Crits-Christoph A."/>
            <person name="Burstein D."/>
            <person name="Anantharaman K."/>
            <person name="Lane K.R."/>
            <person name="Thomas B.C."/>
            <person name="Pan C."/>
            <person name="Northen T.R."/>
            <person name="Banfield J.F."/>
        </authorList>
    </citation>
    <scope>NUCLEOTIDE SEQUENCE [LARGE SCALE GENOMIC DNA]</scope>
    <source>
        <strain evidence="3">WS_3</strain>
    </source>
</reference>
<dbReference type="PANTHER" id="PTHR40763:SF5">
    <property type="entry name" value="MEMBRANE PROTEIN"/>
    <property type="match status" value="1"/>
</dbReference>
<evidence type="ECO:0000313" key="3">
    <source>
        <dbReference type="EMBL" id="TMQ54032.1"/>
    </source>
</evidence>
<comment type="caution">
    <text evidence="3">The sequence shown here is derived from an EMBL/GenBank/DDBJ whole genome shotgun (WGS) entry which is preliminary data.</text>
</comment>
<feature type="domain" description="LiaF transmembrane" evidence="2">
    <location>
        <begin position="13"/>
        <end position="106"/>
    </location>
</feature>
<feature type="transmembrane region" description="Helical" evidence="1">
    <location>
        <begin position="91"/>
        <end position="108"/>
    </location>
</feature>
<feature type="transmembrane region" description="Helical" evidence="1">
    <location>
        <begin position="39"/>
        <end position="58"/>
    </location>
</feature>
<feature type="transmembrane region" description="Helical" evidence="1">
    <location>
        <begin position="12"/>
        <end position="33"/>
    </location>
</feature>
<dbReference type="InterPro" id="IPR054331">
    <property type="entry name" value="LiaF_TM"/>
</dbReference>
<evidence type="ECO:0000313" key="4">
    <source>
        <dbReference type="Proteomes" id="UP000320184"/>
    </source>
</evidence>
<dbReference type="Proteomes" id="UP000320184">
    <property type="component" value="Unassembled WGS sequence"/>
</dbReference>
<gene>
    <name evidence="3" type="ORF">E6K73_00490</name>
</gene>
<organism evidence="3 4">
    <name type="scientific">Eiseniibacteriota bacterium</name>
    <dbReference type="NCBI Taxonomy" id="2212470"/>
    <lineage>
        <taxon>Bacteria</taxon>
        <taxon>Candidatus Eiseniibacteriota</taxon>
    </lineage>
</organism>
<dbReference type="PANTHER" id="PTHR40763">
    <property type="entry name" value="MEMBRANE PROTEIN-RELATED"/>
    <property type="match status" value="1"/>
</dbReference>